<dbReference type="GO" id="GO:0046872">
    <property type="term" value="F:metal ion binding"/>
    <property type="evidence" value="ECO:0007669"/>
    <property type="project" value="UniProtKB-KW"/>
</dbReference>
<dbReference type="Pfam" id="PF02861">
    <property type="entry name" value="Clp_N"/>
    <property type="match status" value="1"/>
</dbReference>
<keyword evidence="11" id="KW-0547">Nucleotide-binding</keyword>
<keyword evidence="13" id="KW-0067">ATP-binding</keyword>
<evidence type="ECO:0000256" key="16">
    <source>
        <dbReference type="ARBA" id="ARBA00023235"/>
    </source>
</evidence>
<comment type="similarity">
    <text evidence="5">Belongs to the pseudouridine synthase RluA family.</text>
</comment>
<dbReference type="PROSITE" id="PS50889">
    <property type="entry name" value="S4"/>
    <property type="match status" value="1"/>
</dbReference>
<dbReference type="InterPro" id="IPR006145">
    <property type="entry name" value="PsdUridine_synth_RsuA/RluA"/>
</dbReference>
<protein>
    <submittedName>
        <fullName evidence="26">Clp R domain-containing protein</fullName>
    </submittedName>
</protein>
<dbReference type="InterPro" id="IPR038371">
    <property type="entry name" value="Cu_polyphenol_OxRdtase_sf"/>
</dbReference>
<keyword evidence="6" id="KW-0963">Cytoplasm</keyword>
<keyword evidence="10 22" id="KW-0677">Repeat</keyword>
<comment type="subcellular location">
    <subcellularLocation>
        <location evidence="2">Cytoplasm</location>
    </subcellularLocation>
</comment>
<dbReference type="Pfam" id="PF00004">
    <property type="entry name" value="AAA"/>
    <property type="match status" value="1"/>
</dbReference>
<dbReference type="FunFam" id="3.40.50.300:FF:000120">
    <property type="entry name" value="ATP-dependent chaperone ClpB"/>
    <property type="match status" value="1"/>
</dbReference>
<dbReference type="CDD" id="cd02869">
    <property type="entry name" value="PseudoU_synth_RluA_like"/>
    <property type="match status" value="1"/>
</dbReference>
<dbReference type="Proteomes" id="UP000887577">
    <property type="component" value="Unplaced"/>
</dbReference>
<evidence type="ECO:0000256" key="4">
    <source>
        <dbReference type="ARBA" id="ARBA00008675"/>
    </source>
</evidence>
<evidence type="ECO:0000256" key="9">
    <source>
        <dbReference type="ARBA" id="ARBA00022723"/>
    </source>
</evidence>
<dbReference type="PROSITE" id="PS01129">
    <property type="entry name" value="PSI_RLU"/>
    <property type="match status" value="1"/>
</dbReference>
<keyword evidence="16" id="KW-0413">Isomerase</keyword>
<evidence type="ECO:0000256" key="5">
    <source>
        <dbReference type="ARBA" id="ARBA00010876"/>
    </source>
</evidence>
<dbReference type="GO" id="GO:0016887">
    <property type="term" value="F:ATP hydrolysis activity"/>
    <property type="evidence" value="ECO:0007669"/>
    <property type="project" value="InterPro"/>
</dbReference>
<dbReference type="InterPro" id="IPR036986">
    <property type="entry name" value="S4_RNA-bd_sf"/>
</dbReference>
<evidence type="ECO:0000256" key="23">
    <source>
        <dbReference type="SAM" id="Coils"/>
    </source>
</evidence>
<accession>A0A914YKX3</accession>
<dbReference type="Gene3D" id="3.40.50.300">
    <property type="entry name" value="P-loop containing nucleotide triphosphate hydrolases"/>
    <property type="match status" value="2"/>
</dbReference>
<dbReference type="InterPro" id="IPR027417">
    <property type="entry name" value="P-loop_NTPase"/>
</dbReference>
<dbReference type="PANTHER" id="PTHR11638">
    <property type="entry name" value="ATP-DEPENDENT CLP PROTEASE"/>
    <property type="match status" value="1"/>
</dbReference>
<keyword evidence="9" id="KW-0479">Metal-binding</keyword>
<dbReference type="GO" id="GO:0003723">
    <property type="term" value="F:RNA binding"/>
    <property type="evidence" value="ECO:0007669"/>
    <property type="project" value="UniProtKB-KW"/>
</dbReference>
<dbReference type="Pfam" id="PF00849">
    <property type="entry name" value="PseudoU_synth_2"/>
    <property type="match status" value="1"/>
</dbReference>
<evidence type="ECO:0000256" key="1">
    <source>
        <dbReference type="ARBA" id="ARBA00000553"/>
    </source>
</evidence>
<evidence type="ECO:0000256" key="14">
    <source>
        <dbReference type="ARBA" id="ARBA00022884"/>
    </source>
</evidence>
<keyword evidence="8" id="KW-0808">Transferase</keyword>
<dbReference type="Pfam" id="PF02578">
    <property type="entry name" value="Cu-oxidase_4"/>
    <property type="match status" value="1"/>
</dbReference>
<dbReference type="InterPro" id="IPR036628">
    <property type="entry name" value="Clp_N_dom_sf"/>
</dbReference>
<dbReference type="PROSITE" id="PS51903">
    <property type="entry name" value="CLP_R"/>
    <property type="match status" value="1"/>
</dbReference>
<reference evidence="26" key="1">
    <citation type="submission" date="2022-11" db="UniProtKB">
        <authorList>
            <consortium name="WormBaseParasite"/>
        </authorList>
    </citation>
    <scope>IDENTIFICATION</scope>
</reference>
<evidence type="ECO:0000256" key="11">
    <source>
        <dbReference type="ARBA" id="ARBA00022741"/>
    </source>
</evidence>
<dbReference type="InterPro" id="IPR003730">
    <property type="entry name" value="Cu_polyphenol_OxRdtase"/>
</dbReference>
<name>A0A914YKX3_9BILA</name>
<evidence type="ECO:0000256" key="3">
    <source>
        <dbReference type="ARBA" id="ARBA00007353"/>
    </source>
</evidence>
<dbReference type="InterPro" id="IPR003593">
    <property type="entry name" value="AAA+_ATPase"/>
</dbReference>
<dbReference type="GO" id="GO:0005737">
    <property type="term" value="C:cytoplasm"/>
    <property type="evidence" value="ECO:0007669"/>
    <property type="project" value="UniProtKB-SubCell"/>
</dbReference>
<dbReference type="NCBIfam" id="TIGR00726">
    <property type="entry name" value="peptidoglycan editing factor PgeF"/>
    <property type="match status" value="1"/>
</dbReference>
<evidence type="ECO:0000256" key="6">
    <source>
        <dbReference type="ARBA" id="ARBA00022490"/>
    </source>
</evidence>
<dbReference type="InterPro" id="IPR004176">
    <property type="entry name" value="Clp_R_N"/>
</dbReference>
<keyword evidence="14 21" id="KW-0694">RNA-binding</keyword>
<evidence type="ECO:0000256" key="2">
    <source>
        <dbReference type="ARBA" id="ARBA00004496"/>
    </source>
</evidence>
<evidence type="ECO:0000256" key="10">
    <source>
        <dbReference type="ARBA" id="ARBA00022737"/>
    </source>
</evidence>
<dbReference type="CDD" id="cd00165">
    <property type="entry name" value="S4"/>
    <property type="match status" value="1"/>
</dbReference>
<evidence type="ECO:0000259" key="24">
    <source>
        <dbReference type="PROSITE" id="PS51903"/>
    </source>
</evidence>
<dbReference type="GO" id="GO:0001522">
    <property type="term" value="P:pseudouridine synthesis"/>
    <property type="evidence" value="ECO:0007669"/>
    <property type="project" value="InterPro"/>
</dbReference>
<comment type="catalytic activity">
    <reaction evidence="17">
        <text>adenosine + H2O + H(+) = inosine + NH4(+)</text>
        <dbReference type="Rhea" id="RHEA:24408"/>
        <dbReference type="ChEBI" id="CHEBI:15377"/>
        <dbReference type="ChEBI" id="CHEBI:15378"/>
        <dbReference type="ChEBI" id="CHEBI:16335"/>
        <dbReference type="ChEBI" id="CHEBI:17596"/>
        <dbReference type="ChEBI" id="CHEBI:28938"/>
        <dbReference type="EC" id="3.5.4.4"/>
    </reaction>
    <physiologicalReaction direction="left-to-right" evidence="17">
        <dbReference type="Rhea" id="RHEA:24409"/>
    </physiologicalReaction>
</comment>
<evidence type="ECO:0000256" key="13">
    <source>
        <dbReference type="ARBA" id="ARBA00022840"/>
    </source>
</evidence>
<dbReference type="AlphaFoldDB" id="A0A914YKX3"/>
<evidence type="ECO:0000256" key="8">
    <source>
        <dbReference type="ARBA" id="ARBA00022679"/>
    </source>
</evidence>
<dbReference type="GO" id="GO:0034605">
    <property type="term" value="P:cellular response to heat"/>
    <property type="evidence" value="ECO:0007669"/>
    <property type="project" value="TreeGrafter"/>
</dbReference>
<dbReference type="NCBIfam" id="NF008385">
    <property type="entry name" value="PRK11180.1"/>
    <property type="match status" value="1"/>
</dbReference>
<dbReference type="FunFam" id="3.10.290.10:FF:000011">
    <property type="entry name" value="Pseudouridine synthase"/>
    <property type="match status" value="1"/>
</dbReference>
<dbReference type="FunFam" id="3.40.50.300:FF:000010">
    <property type="entry name" value="Chaperone clpB 1, putative"/>
    <property type="match status" value="1"/>
</dbReference>
<dbReference type="SUPFAM" id="SSF52540">
    <property type="entry name" value="P-loop containing nucleoside triphosphate hydrolases"/>
    <property type="match status" value="1"/>
</dbReference>
<dbReference type="CDD" id="cd00009">
    <property type="entry name" value="AAA"/>
    <property type="match status" value="1"/>
</dbReference>
<proteinExistence type="inferred from homology"/>
<dbReference type="SUPFAM" id="SSF81923">
    <property type="entry name" value="Double Clp-N motif"/>
    <property type="match status" value="1"/>
</dbReference>
<dbReference type="Pfam" id="PF17871">
    <property type="entry name" value="AAA_lid_9"/>
    <property type="match status" value="1"/>
</dbReference>
<dbReference type="PANTHER" id="PTHR11638:SF18">
    <property type="entry name" value="HEAT SHOCK PROTEIN 104"/>
    <property type="match status" value="1"/>
</dbReference>
<evidence type="ECO:0000256" key="15">
    <source>
        <dbReference type="ARBA" id="ARBA00023186"/>
    </source>
</evidence>
<dbReference type="InterPro" id="IPR018368">
    <property type="entry name" value="ClpA/B_CS1"/>
</dbReference>
<feature type="coiled-coil region" evidence="23">
    <location>
        <begin position="829"/>
        <end position="856"/>
    </location>
</feature>
<dbReference type="GO" id="GO:0006364">
    <property type="term" value="P:rRNA processing"/>
    <property type="evidence" value="ECO:0007669"/>
    <property type="project" value="UniProtKB-KW"/>
</dbReference>
<keyword evidence="7" id="KW-0698">rRNA processing</keyword>
<evidence type="ECO:0000256" key="21">
    <source>
        <dbReference type="PROSITE-ProRule" id="PRU00182"/>
    </source>
</evidence>
<evidence type="ECO:0000256" key="20">
    <source>
        <dbReference type="PIRSR" id="PIRSR606225-1"/>
    </source>
</evidence>
<dbReference type="GO" id="GO:0017061">
    <property type="term" value="F:S-methyl-5-thioadenosine phosphorylase activity"/>
    <property type="evidence" value="ECO:0007669"/>
    <property type="project" value="UniProtKB-EC"/>
</dbReference>
<dbReference type="InterPro" id="IPR020103">
    <property type="entry name" value="PsdUridine_synth_cat_dom_sf"/>
</dbReference>
<evidence type="ECO:0000256" key="17">
    <source>
        <dbReference type="ARBA" id="ARBA00047989"/>
    </source>
</evidence>
<keyword evidence="25" id="KW-1185">Reference proteome</keyword>
<dbReference type="Gene3D" id="3.60.140.10">
    <property type="entry name" value="CNF1/YfiH-like putative cysteine hydrolases"/>
    <property type="match status" value="1"/>
</dbReference>
<dbReference type="Gene3D" id="3.10.290.10">
    <property type="entry name" value="RNA-binding S4 domain"/>
    <property type="match status" value="1"/>
</dbReference>
<comment type="catalytic activity">
    <reaction evidence="18">
        <text>adenosine + phosphate = alpha-D-ribose 1-phosphate + adenine</text>
        <dbReference type="Rhea" id="RHEA:27642"/>
        <dbReference type="ChEBI" id="CHEBI:16335"/>
        <dbReference type="ChEBI" id="CHEBI:16708"/>
        <dbReference type="ChEBI" id="CHEBI:43474"/>
        <dbReference type="ChEBI" id="CHEBI:57720"/>
        <dbReference type="EC" id="2.4.2.1"/>
    </reaction>
    <physiologicalReaction direction="left-to-right" evidence="18">
        <dbReference type="Rhea" id="RHEA:27643"/>
    </physiologicalReaction>
</comment>
<dbReference type="GO" id="GO:0005524">
    <property type="term" value="F:ATP binding"/>
    <property type="evidence" value="ECO:0007669"/>
    <property type="project" value="UniProtKB-KW"/>
</dbReference>
<dbReference type="SMART" id="SM00382">
    <property type="entry name" value="AAA"/>
    <property type="match status" value="1"/>
</dbReference>
<dbReference type="GO" id="GO:0009982">
    <property type="term" value="F:pseudouridine synthase activity"/>
    <property type="evidence" value="ECO:0007669"/>
    <property type="project" value="InterPro"/>
</dbReference>
<keyword evidence="12" id="KW-0862">Zinc</keyword>
<dbReference type="Pfam" id="PF01479">
    <property type="entry name" value="S4"/>
    <property type="match status" value="1"/>
</dbReference>
<comment type="catalytic activity">
    <reaction evidence="19">
        <text>S-methyl-5'-thioadenosine + phosphate = 5-(methylsulfanyl)-alpha-D-ribose 1-phosphate + adenine</text>
        <dbReference type="Rhea" id="RHEA:11852"/>
        <dbReference type="ChEBI" id="CHEBI:16708"/>
        <dbReference type="ChEBI" id="CHEBI:17509"/>
        <dbReference type="ChEBI" id="CHEBI:43474"/>
        <dbReference type="ChEBI" id="CHEBI:58533"/>
        <dbReference type="EC" id="2.4.2.28"/>
    </reaction>
    <physiologicalReaction direction="left-to-right" evidence="19">
        <dbReference type="Rhea" id="RHEA:11853"/>
    </physiologicalReaction>
</comment>
<dbReference type="InterPro" id="IPR050130">
    <property type="entry name" value="ClpA_ClpB"/>
</dbReference>
<dbReference type="InterPro" id="IPR006225">
    <property type="entry name" value="PsdUridine_synth_RluC/D"/>
</dbReference>
<comment type="catalytic activity">
    <reaction evidence="1">
        <text>inosine + phosphate = alpha-D-ribose 1-phosphate + hypoxanthine</text>
        <dbReference type="Rhea" id="RHEA:27646"/>
        <dbReference type="ChEBI" id="CHEBI:17368"/>
        <dbReference type="ChEBI" id="CHEBI:17596"/>
        <dbReference type="ChEBI" id="CHEBI:43474"/>
        <dbReference type="ChEBI" id="CHEBI:57720"/>
        <dbReference type="EC" id="2.4.2.1"/>
    </reaction>
    <physiologicalReaction direction="left-to-right" evidence="1">
        <dbReference type="Rhea" id="RHEA:27647"/>
    </physiologicalReaction>
</comment>
<keyword evidence="15" id="KW-0143">Chaperone</keyword>
<evidence type="ECO:0000256" key="18">
    <source>
        <dbReference type="ARBA" id="ARBA00048968"/>
    </source>
</evidence>
<organism evidence="25 26">
    <name type="scientific">Panagrolaimus superbus</name>
    <dbReference type="NCBI Taxonomy" id="310955"/>
    <lineage>
        <taxon>Eukaryota</taxon>
        <taxon>Metazoa</taxon>
        <taxon>Ecdysozoa</taxon>
        <taxon>Nematoda</taxon>
        <taxon>Chromadorea</taxon>
        <taxon>Rhabditida</taxon>
        <taxon>Tylenchina</taxon>
        <taxon>Panagrolaimomorpha</taxon>
        <taxon>Panagrolaimoidea</taxon>
        <taxon>Panagrolaimidae</taxon>
        <taxon>Panagrolaimus</taxon>
    </lineage>
</organism>
<dbReference type="WBParaSite" id="PSU_v2.g21.t1">
    <property type="protein sequence ID" value="PSU_v2.g21.t1"/>
    <property type="gene ID" value="PSU_v2.g21"/>
</dbReference>
<feature type="active site" evidence="20">
    <location>
        <position position="139"/>
    </location>
</feature>
<dbReference type="InterPro" id="IPR003959">
    <property type="entry name" value="ATPase_AAA_core"/>
</dbReference>
<evidence type="ECO:0000256" key="7">
    <source>
        <dbReference type="ARBA" id="ARBA00022552"/>
    </source>
</evidence>
<dbReference type="Gene3D" id="1.10.1780.10">
    <property type="entry name" value="Clp, N-terminal domain"/>
    <property type="match status" value="1"/>
</dbReference>
<dbReference type="SUPFAM" id="SSF55174">
    <property type="entry name" value="Alpha-L RNA-binding motif"/>
    <property type="match status" value="1"/>
</dbReference>
<keyword evidence="23" id="KW-0175">Coiled coil</keyword>
<dbReference type="SMART" id="SM00363">
    <property type="entry name" value="S4"/>
    <property type="match status" value="1"/>
</dbReference>
<dbReference type="PROSITE" id="PS00870">
    <property type="entry name" value="CLPAB_1"/>
    <property type="match status" value="1"/>
</dbReference>
<dbReference type="SUPFAM" id="SSF55120">
    <property type="entry name" value="Pseudouridine synthase"/>
    <property type="match status" value="1"/>
</dbReference>
<comment type="similarity">
    <text evidence="4">Belongs to the ClpA/ClpB family.</text>
</comment>
<evidence type="ECO:0000256" key="19">
    <source>
        <dbReference type="ARBA" id="ARBA00049893"/>
    </source>
</evidence>
<evidence type="ECO:0000256" key="22">
    <source>
        <dbReference type="PROSITE-ProRule" id="PRU01251"/>
    </source>
</evidence>
<evidence type="ECO:0000313" key="25">
    <source>
        <dbReference type="Proteomes" id="UP000887577"/>
    </source>
</evidence>
<dbReference type="SUPFAM" id="SSF64438">
    <property type="entry name" value="CNF1/YfiH-like putative cysteine hydrolases"/>
    <property type="match status" value="1"/>
</dbReference>
<evidence type="ECO:0000313" key="26">
    <source>
        <dbReference type="WBParaSite" id="PSU_v2.g21.t1"/>
    </source>
</evidence>
<evidence type="ECO:0000256" key="12">
    <source>
        <dbReference type="ARBA" id="ARBA00022833"/>
    </source>
</evidence>
<dbReference type="InterPro" id="IPR011324">
    <property type="entry name" value="Cytotoxic_necrot_fac-like_cat"/>
</dbReference>
<dbReference type="InterPro" id="IPR002942">
    <property type="entry name" value="S4_RNA-bd"/>
</dbReference>
<dbReference type="CDD" id="cd16833">
    <property type="entry name" value="YfiH"/>
    <property type="match status" value="1"/>
</dbReference>
<dbReference type="Gene3D" id="3.30.2350.10">
    <property type="entry name" value="Pseudouridine synthase"/>
    <property type="match status" value="1"/>
</dbReference>
<dbReference type="InterPro" id="IPR041546">
    <property type="entry name" value="ClpA/ClpB_AAA_lid"/>
</dbReference>
<dbReference type="InterPro" id="IPR006224">
    <property type="entry name" value="PsdUridine_synth_RluA-like_CS"/>
</dbReference>
<sequence>MAQRVQLTATVSENQLGQRLDQALAEMFPDYSRSRIKEWILDQRVLVNGKVCDKPKEKVLGGEQVAINAEIEEEARFEPQDIPLDIVYEDEDIIIINKPRDLVVHPGAGNPDGTVLNALLHYYPPIADVPRAGIVHRLDKDTTGLMVVAKTVPAQTRLVESLQRREITREYEAVAIGHMTAGGTVDEPISRHPTKRTHMAVHPMGKPAVTHYRIMEHFRVHTRLRLRLETGRTHQIRVHMAHITHPLVGDPVYGRPSASAKRCFGSIYLHAASTRIGGVSLPPYDSLNLGAHCGDNPDHVEENRKRLFAAGNLPSKPVWLEQVHGKDVLKLTGEPYASKRADASYSNTPGTVCAVMTADCLPVLFCNRAGTEVAAAHAGWRGLCAGVLEETASCFADNPENILAWLGPAIGPRAFEVGAEHGDKYLADIYLLARQRLASVGVEQIFGGDRCTYTENETFFSYRRDKTTGPGINAGQLRTDINQALNRLPQVEGTGGDVQPSQDLVRVLNLCDKLAQKRGDNFISSELFVLAALESRGTLADILKAAGATTANITQAIEQMRGGESVNDQGAEDQRQALKKYTIDLTERAEQGKLDPVIGRDEEIRRTIQVLQRRTKNNPVLIGEPGVGKTAIVEGLAQRIINGEVPEGLKGRRVLALDMGALVAGAKYRGEFEERLKGVLNDLAKQEGNVILFIDELHTMVGAGKADGAMDAGNMLKPALARGELHCVGATTLDEYRQYIEKDAALERRFQKVFVAEPSVEDTIAILRGLKERYELHHHVQITDPAIVAAATLSHRYIADRQLPDKAIDLIDEAASSIRMQIDSKPEELDRLDRRIIQLKLEQQALMKESDEASKKPWICSTKN</sequence>
<comment type="similarity">
    <text evidence="3">Belongs to the purine nucleoside phosphorylase YfiH/LACC1 family.</text>
</comment>
<feature type="domain" description="Clp R" evidence="24">
    <location>
        <begin position="471"/>
        <end position="563"/>
    </location>
</feature>
<dbReference type="NCBIfam" id="TIGR00005">
    <property type="entry name" value="rluA_subfam"/>
    <property type="match status" value="1"/>
</dbReference>